<keyword evidence="1" id="KW-0812">Transmembrane</keyword>
<organism evidence="2 3">
    <name type="scientific">Botrytis paeoniae</name>
    <dbReference type="NCBI Taxonomy" id="278948"/>
    <lineage>
        <taxon>Eukaryota</taxon>
        <taxon>Fungi</taxon>
        <taxon>Dikarya</taxon>
        <taxon>Ascomycota</taxon>
        <taxon>Pezizomycotina</taxon>
        <taxon>Leotiomycetes</taxon>
        <taxon>Helotiales</taxon>
        <taxon>Sclerotiniaceae</taxon>
        <taxon>Botrytis</taxon>
    </lineage>
</organism>
<dbReference type="Proteomes" id="UP000297910">
    <property type="component" value="Unassembled WGS sequence"/>
</dbReference>
<keyword evidence="1" id="KW-1133">Transmembrane helix</keyword>
<dbReference type="EMBL" id="PQXI01000007">
    <property type="protein sequence ID" value="TGO30192.1"/>
    <property type="molecule type" value="Genomic_DNA"/>
</dbReference>
<comment type="caution">
    <text evidence="2">The sequence shown here is derived from an EMBL/GenBank/DDBJ whole genome shotgun (WGS) entry which is preliminary data.</text>
</comment>
<evidence type="ECO:0000256" key="1">
    <source>
        <dbReference type="SAM" id="Phobius"/>
    </source>
</evidence>
<reference evidence="2 3" key="1">
    <citation type="submission" date="2017-12" db="EMBL/GenBank/DDBJ databases">
        <title>Comparative genomics of Botrytis spp.</title>
        <authorList>
            <person name="Valero-Jimenez C.A."/>
            <person name="Tapia P."/>
            <person name="Veloso J."/>
            <person name="Silva-Moreno E."/>
            <person name="Staats M."/>
            <person name="Valdes J.H."/>
            <person name="Van Kan J.A.L."/>
        </authorList>
    </citation>
    <scope>NUCLEOTIDE SEQUENCE [LARGE SCALE GENOMIC DNA]</scope>
    <source>
        <strain evidence="2 3">Bp0003</strain>
    </source>
</reference>
<protein>
    <submittedName>
        <fullName evidence="2">Uncharacterized protein</fullName>
    </submittedName>
</protein>
<sequence>MPSTETIEIVRHYTSIWGMTTRVAVIDAVATASIALPSSSDICTITHPQYVELCTRDLTAIVILFIAFLLIFFLNHIFCMVDSQREVVSLIDDLMTNEQSLWSGGVLQKAGGLIGNTGRRNFRSVCYLPCIYNIEAITNWYVTVEEEMNAMDLENNVDDYVRGVRGLSKSTEVLPDGTLSPRILQDYFGRPT</sequence>
<evidence type="ECO:0000313" key="3">
    <source>
        <dbReference type="Proteomes" id="UP000297910"/>
    </source>
</evidence>
<feature type="transmembrane region" description="Helical" evidence="1">
    <location>
        <begin position="58"/>
        <end position="78"/>
    </location>
</feature>
<dbReference type="AlphaFoldDB" id="A0A4Z1G459"/>
<gene>
    <name evidence="2" type="ORF">BPAE_0007g00690</name>
</gene>
<accession>A0A4Z1G459</accession>
<name>A0A4Z1G459_9HELO</name>
<keyword evidence="3" id="KW-1185">Reference proteome</keyword>
<evidence type="ECO:0000313" key="2">
    <source>
        <dbReference type="EMBL" id="TGO30192.1"/>
    </source>
</evidence>
<keyword evidence="1" id="KW-0472">Membrane</keyword>
<proteinExistence type="predicted"/>